<reference evidence="1 2" key="1">
    <citation type="submission" date="2006-02" db="EMBL/GenBank/DDBJ databases">
        <authorList>
            <person name="Moran M.A."/>
            <person name="Kjelleberg S."/>
            <person name="Egan S."/>
            <person name="Saunders N."/>
            <person name="Thomas T."/>
            <person name="Ferriera S."/>
            <person name="Johnson J."/>
            <person name="Kravitz S."/>
            <person name="Halpern A."/>
            <person name="Remington K."/>
            <person name="Beeson K."/>
            <person name="Tran B."/>
            <person name="Rogers Y.-H."/>
            <person name="Friedman R."/>
            <person name="Venter J.C."/>
        </authorList>
    </citation>
    <scope>NUCLEOTIDE SEQUENCE [LARGE SCALE GENOMIC DNA]</scope>
    <source>
        <strain evidence="1 2">D2</strain>
    </source>
</reference>
<keyword evidence="2" id="KW-1185">Reference proteome</keyword>
<evidence type="ECO:0000313" key="1">
    <source>
        <dbReference type="EMBL" id="EAR30101.1"/>
    </source>
</evidence>
<dbReference type="AlphaFoldDB" id="A4C3G9"/>
<dbReference type="SUPFAM" id="SSF55781">
    <property type="entry name" value="GAF domain-like"/>
    <property type="match status" value="1"/>
</dbReference>
<dbReference type="eggNOG" id="COG2203">
    <property type="taxonomic scope" value="Bacteria"/>
</dbReference>
<gene>
    <name evidence="1" type="ORF">PTD2_00991</name>
</gene>
<sequence>MDNIATLTIKLSNPNLSISDKLKAICRTIKYVVPNANRVSLWAFNDSFDKIFCLMSQDNSLKFQFGQQLHKTDFAPYFNFILNDRVLNASDARNHPVTSCFTTRYFEPLNIYSLLDLIFHHNFAPVGIICCEHLDEPIEWQEQDIVALQRIASITTLFFAKEIKCVSCNEDEIIATLTNECS</sequence>
<dbReference type="Gene3D" id="3.30.450.40">
    <property type="match status" value="1"/>
</dbReference>
<name>A4C3G9_9GAMM</name>
<accession>A4C3G9</accession>
<dbReference type="GO" id="GO:0016301">
    <property type="term" value="F:kinase activity"/>
    <property type="evidence" value="ECO:0007669"/>
    <property type="project" value="UniProtKB-KW"/>
</dbReference>
<dbReference type="Proteomes" id="UP000006201">
    <property type="component" value="Unassembled WGS sequence"/>
</dbReference>
<dbReference type="RefSeq" id="WP_009836402.1">
    <property type="nucleotide sequence ID" value="NZ_AAOH01000001.1"/>
</dbReference>
<dbReference type="HOGENOM" id="CLU_1615573_0_0_6"/>
<dbReference type="EMBL" id="AAOH01000001">
    <property type="protein sequence ID" value="EAR30101.1"/>
    <property type="molecule type" value="Genomic_DNA"/>
</dbReference>
<evidence type="ECO:0000313" key="2">
    <source>
        <dbReference type="Proteomes" id="UP000006201"/>
    </source>
</evidence>
<dbReference type="OrthoDB" id="194044at2"/>
<dbReference type="InterPro" id="IPR029016">
    <property type="entry name" value="GAF-like_dom_sf"/>
</dbReference>
<dbReference type="STRING" id="87626.PTD2_00991"/>
<keyword evidence="1" id="KW-0808">Transferase</keyword>
<keyword evidence="1" id="KW-0418">Kinase</keyword>
<comment type="caution">
    <text evidence="1">The sequence shown here is derived from an EMBL/GenBank/DDBJ whole genome shotgun (WGS) entry which is preliminary data.</text>
</comment>
<protein>
    <submittedName>
        <fullName evidence="1">Two-component sensor histidine kinase</fullName>
    </submittedName>
</protein>
<organism evidence="1 2">
    <name type="scientific">Pseudoalteromonas tunicata D2</name>
    <dbReference type="NCBI Taxonomy" id="87626"/>
    <lineage>
        <taxon>Bacteria</taxon>
        <taxon>Pseudomonadati</taxon>
        <taxon>Pseudomonadota</taxon>
        <taxon>Gammaproteobacteria</taxon>
        <taxon>Alteromonadales</taxon>
        <taxon>Pseudoalteromonadaceae</taxon>
        <taxon>Pseudoalteromonas</taxon>
    </lineage>
</organism>
<proteinExistence type="predicted"/>